<dbReference type="InterPro" id="IPR041856">
    <property type="entry name" value="NAD+_synth_C"/>
</dbReference>
<dbReference type="InterPro" id="IPR014729">
    <property type="entry name" value="Rossmann-like_a/b/a_fold"/>
</dbReference>
<feature type="binding site" evidence="7">
    <location>
        <position position="472"/>
    </location>
    <ligand>
        <name>deamido-NAD(+)</name>
        <dbReference type="ChEBI" id="CHEBI:58437"/>
        <note>ligand shared between two neighboring subunits</note>
    </ligand>
</feature>
<dbReference type="Pfam" id="PF00795">
    <property type="entry name" value="CN_hydrolase"/>
    <property type="match status" value="1"/>
</dbReference>
<feature type="binding site" evidence="7">
    <location>
        <position position="605"/>
    </location>
    <ligand>
        <name>deamido-NAD(+)</name>
        <dbReference type="ChEBI" id="CHEBI:58437"/>
        <note>ligand shared between two neighboring subunits</note>
    </ligand>
</feature>
<dbReference type="Gene3D" id="3.40.50.620">
    <property type="entry name" value="HUPs"/>
    <property type="match status" value="1"/>
</dbReference>
<dbReference type="PANTHER" id="PTHR23090">
    <property type="entry name" value="NH 3 /GLUTAMINE-DEPENDENT NAD + SYNTHETASE"/>
    <property type="match status" value="1"/>
</dbReference>
<feature type="active site" description="Nucleophile; for glutaminase activity" evidence="7">
    <location>
        <position position="172"/>
    </location>
</feature>
<dbReference type="SUPFAM" id="SSF56317">
    <property type="entry name" value="Carbon-nitrogen hydrolase"/>
    <property type="match status" value="1"/>
</dbReference>
<dbReference type="Proteomes" id="UP000622405">
    <property type="component" value="Unassembled WGS sequence"/>
</dbReference>
<dbReference type="NCBIfam" id="NF002730">
    <property type="entry name" value="PRK02628.1"/>
    <property type="match status" value="1"/>
</dbReference>
<comment type="similarity">
    <text evidence="2 7 8">In the C-terminal section; belongs to the NAD synthetase family.</text>
</comment>
<dbReference type="NCBIfam" id="TIGR00552">
    <property type="entry name" value="nadE"/>
    <property type="match status" value="1"/>
</dbReference>
<feature type="domain" description="CN hydrolase" evidence="10">
    <location>
        <begin position="7"/>
        <end position="272"/>
    </location>
</feature>
<comment type="caution">
    <text evidence="11">The sequence shown here is derived from an EMBL/GenBank/DDBJ whole genome shotgun (WGS) entry which is preliminary data.</text>
</comment>
<evidence type="ECO:0000256" key="3">
    <source>
        <dbReference type="ARBA" id="ARBA00022598"/>
    </source>
</evidence>
<dbReference type="PANTHER" id="PTHR23090:SF9">
    <property type="entry name" value="GLUTAMINE-DEPENDENT NAD(+) SYNTHETASE"/>
    <property type="match status" value="1"/>
</dbReference>
<dbReference type="CDD" id="cd07570">
    <property type="entry name" value="GAT_Gln-NAD-synth"/>
    <property type="match status" value="1"/>
</dbReference>
<dbReference type="RefSeq" id="WP_186894769.1">
    <property type="nucleotide sequence ID" value="NZ_WJBE01000013.1"/>
</dbReference>
<dbReference type="Pfam" id="PF02540">
    <property type="entry name" value="NAD_synthase"/>
    <property type="match status" value="1"/>
</dbReference>
<keyword evidence="12" id="KW-1185">Reference proteome</keyword>
<dbReference type="GO" id="GO:0008795">
    <property type="term" value="F:NAD+ synthase activity"/>
    <property type="evidence" value="ECO:0007669"/>
    <property type="project" value="UniProtKB-EC"/>
</dbReference>
<evidence type="ECO:0000259" key="10">
    <source>
        <dbReference type="PROSITE" id="PS50263"/>
    </source>
</evidence>
<gene>
    <name evidence="7" type="primary">nadE</name>
    <name evidence="11" type="ORF">GH811_13315</name>
</gene>
<evidence type="ECO:0000313" key="11">
    <source>
        <dbReference type="EMBL" id="MBC3900594.1"/>
    </source>
</evidence>
<feature type="active site" description="For glutaminase activity" evidence="7">
    <location>
        <position position="116"/>
    </location>
</feature>
<protein>
    <recommendedName>
        <fullName evidence="7 8">Glutamine-dependent NAD(+) synthetase</fullName>
        <ecNumber evidence="7 8">6.3.5.1</ecNumber>
    </recommendedName>
    <alternativeName>
        <fullName evidence="7 8">NAD(+) synthase [glutamine-hydrolyzing]</fullName>
    </alternativeName>
</protein>
<evidence type="ECO:0000256" key="8">
    <source>
        <dbReference type="PIRNR" id="PIRNR006630"/>
    </source>
</evidence>
<dbReference type="PIRSF" id="PIRSF006630">
    <property type="entry name" value="NADS_GAT"/>
    <property type="match status" value="1"/>
</dbReference>
<comment type="catalytic activity">
    <reaction evidence="7 8">
        <text>deamido-NAD(+) + L-glutamine + ATP + H2O = L-glutamate + AMP + diphosphate + NAD(+) + H(+)</text>
        <dbReference type="Rhea" id="RHEA:24384"/>
        <dbReference type="ChEBI" id="CHEBI:15377"/>
        <dbReference type="ChEBI" id="CHEBI:15378"/>
        <dbReference type="ChEBI" id="CHEBI:29985"/>
        <dbReference type="ChEBI" id="CHEBI:30616"/>
        <dbReference type="ChEBI" id="CHEBI:33019"/>
        <dbReference type="ChEBI" id="CHEBI:57540"/>
        <dbReference type="ChEBI" id="CHEBI:58359"/>
        <dbReference type="ChEBI" id="CHEBI:58437"/>
        <dbReference type="ChEBI" id="CHEBI:456215"/>
        <dbReference type="EC" id="6.3.5.1"/>
    </reaction>
</comment>
<feature type="binding site" evidence="7">
    <location>
        <position position="467"/>
    </location>
    <ligand>
        <name>ATP</name>
        <dbReference type="ChEBI" id="CHEBI:30616"/>
    </ligand>
</feature>
<evidence type="ECO:0000256" key="4">
    <source>
        <dbReference type="ARBA" id="ARBA00022741"/>
    </source>
</evidence>
<feature type="binding site" evidence="7">
    <location>
        <position position="443"/>
    </location>
    <ligand>
        <name>deamido-NAD(+)</name>
        <dbReference type="ChEBI" id="CHEBI:58437"/>
        <note>ligand shared between two neighboring subunits</note>
    </ligand>
</feature>
<dbReference type="EC" id="6.3.5.1" evidence="7 8"/>
<feature type="active site" description="Proton acceptor; for glutaminase activity" evidence="7">
    <location>
        <position position="47"/>
    </location>
</feature>
<dbReference type="HAMAP" id="MF_02090">
    <property type="entry name" value="NadE_glutamine_dep"/>
    <property type="match status" value="1"/>
</dbReference>
<dbReference type="InterPro" id="IPR003694">
    <property type="entry name" value="NAD_synthase"/>
</dbReference>
<sequence length="651" mass="72594">MHKYGFFRTACAVPKLKLADCQYNLSEIIALADKAWDQGVEVLLFPELGITGYTCGDLFFQRELQQNAVKALDSLCQWSEGKKMLMAVGLPLAINGSLYNCSALLNDGKILGIVPKTYIPNHQEFYEKRWFASSKSLNLTDVVICSQRVPIGTDLLFQHVHREEFVVAVEICEDLWVPISPGSFHALAGATVILNPSASNEVVGKSDYRRELIRSQSGRCNAAYLYASAGFGESTSDLVFGGNAIICERGILLKELPKFNLGNELLITDIDVESLNHDRQMQHGFGDSVHLLNDHSYRTITFETPGTNDFDREVNPQPFVPADPNRRSERCEEIFNIQTIGLATRLAHIGNAPMVVGISGGLDSTMALLVCVSVCDRFNIPREKIHAVTMPGFGTTDRTYDNAVALIKGLGASFHEISIVAACTAHFNDIGHPIELHNVTYENSQARERTQILMDLSNKLGGIVIGTGDLSELALGWATYNGDHMSMYSVNASVPKTLIRYLVEWVADHSPEADIRKILYDVLDTPVSPELLPPDADGKIAQKTEETVGPYELHDFFMYQMVRHGFAPEKVYFLACKAFDGNYEKTIIFKWLKSFYHRFFSQQFKRNCLPDGPKVGSVSFSPRGDWRMPSDAHATQWLKSLDKMEPIVQDS</sequence>
<feature type="binding site" evidence="7">
    <location>
        <position position="199"/>
    </location>
    <ligand>
        <name>L-glutamine</name>
        <dbReference type="ChEBI" id="CHEBI:58359"/>
    </ligand>
</feature>
<dbReference type="InterPro" id="IPR003010">
    <property type="entry name" value="C-N_Hydrolase"/>
</dbReference>
<feature type="binding site" evidence="7">
    <location>
        <begin position="477"/>
        <end position="480"/>
    </location>
    <ligand>
        <name>deamido-NAD(+)</name>
        <dbReference type="ChEBI" id="CHEBI:58437"/>
        <note>ligand shared between two neighboring subunits</note>
    </ligand>
</feature>
<evidence type="ECO:0000256" key="6">
    <source>
        <dbReference type="ARBA" id="ARBA00023027"/>
    </source>
</evidence>
<comment type="similarity">
    <text evidence="9">Belongs to the NAD synthetase family.</text>
</comment>
<evidence type="ECO:0000256" key="9">
    <source>
        <dbReference type="RuleBase" id="RU003811"/>
    </source>
</evidence>
<organism evidence="11 12">
    <name type="scientific">Acetobacterium malicum</name>
    <dbReference type="NCBI Taxonomy" id="52692"/>
    <lineage>
        <taxon>Bacteria</taxon>
        <taxon>Bacillati</taxon>
        <taxon>Bacillota</taxon>
        <taxon>Clostridia</taxon>
        <taxon>Eubacteriales</taxon>
        <taxon>Eubacteriaceae</taxon>
        <taxon>Acetobacterium</taxon>
    </lineage>
</organism>
<reference evidence="11 12" key="1">
    <citation type="journal article" date="2020" name="mSystems">
        <title>Defining Genomic and Predicted Metabolic Features of the Acetobacterium Genus.</title>
        <authorList>
            <person name="Ross D.E."/>
            <person name="Marshall C.W."/>
            <person name="Gulliver D."/>
            <person name="May H.D."/>
            <person name="Norman R.S."/>
        </authorList>
    </citation>
    <scope>NUCLEOTIDE SEQUENCE [LARGE SCALE GENOMIC DNA]</scope>
    <source>
        <strain evidence="11 12">DSM 4132</strain>
    </source>
</reference>
<keyword evidence="4 7" id="KW-0547">Nucleotide-binding</keyword>
<feature type="binding site" evidence="7">
    <location>
        <begin position="357"/>
        <end position="364"/>
    </location>
    <ligand>
        <name>ATP</name>
        <dbReference type="ChEBI" id="CHEBI:30616"/>
    </ligand>
</feature>
<dbReference type="EMBL" id="WJBE01000013">
    <property type="protein sequence ID" value="MBC3900594.1"/>
    <property type="molecule type" value="Genomic_DNA"/>
</dbReference>
<keyword evidence="5 7" id="KW-0067">ATP-binding</keyword>
<evidence type="ECO:0000256" key="1">
    <source>
        <dbReference type="ARBA" id="ARBA00005188"/>
    </source>
</evidence>
<comment type="caution">
    <text evidence="7">Lacks conserved residue(s) required for the propagation of feature annotation.</text>
</comment>
<dbReference type="CDD" id="cd00553">
    <property type="entry name" value="NAD_synthase"/>
    <property type="match status" value="1"/>
</dbReference>
<feature type="binding site" evidence="7">
    <location>
        <position position="205"/>
    </location>
    <ligand>
        <name>L-glutamine</name>
        <dbReference type="ChEBI" id="CHEBI:58359"/>
    </ligand>
</feature>
<dbReference type="InterPro" id="IPR036526">
    <property type="entry name" value="C-N_Hydrolase_sf"/>
</dbReference>
<evidence type="ECO:0000256" key="2">
    <source>
        <dbReference type="ARBA" id="ARBA00007145"/>
    </source>
</evidence>
<proteinExistence type="inferred from homology"/>
<dbReference type="Gene3D" id="1.10.10.1140">
    <property type="entry name" value="Glutamine-dependent NAD+ synthetase, C-terminal domain"/>
    <property type="match status" value="1"/>
</dbReference>
<dbReference type="InterPro" id="IPR022310">
    <property type="entry name" value="NAD/GMP_synthase"/>
</dbReference>
<comment type="function">
    <text evidence="7">Catalyzes the ATP-dependent amidation of deamido-NAD to form NAD. Uses L-glutamine as a nitrogen source.</text>
</comment>
<comment type="pathway">
    <text evidence="1 7 8">Cofactor biosynthesis; NAD(+) biosynthesis; NAD(+) from deamido-NAD(+) (L-Gln route): step 1/1.</text>
</comment>
<evidence type="ECO:0000313" key="12">
    <source>
        <dbReference type="Proteomes" id="UP000622405"/>
    </source>
</evidence>
<keyword evidence="6 7" id="KW-0520">NAD</keyword>
<keyword evidence="3 7" id="KW-0436">Ligase</keyword>
<dbReference type="Gene3D" id="3.60.110.10">
    <property type="entry name" value="Carbon-nitrogen hydrolase"/>
    <property type="match status" value="1"/>
</dbReference>
<dbReference type="InterPro" id="IPR014445">
    <property type="entry name" value="Gln-dep_NAD_synthase"/>
</dbReference>
<accession>A0ABR6YZF8</accession>
<evidence type="ECO:0000256" key="5">
    <source>
        <dbReference type="ARBA" id="ARBA00022840"/>
    </source>
</evidence>
<evidence type="ECO:0000256" key="7">
    <source>
        <dbReference type="HAMAP-Rule" id="MF_02090"/>
    </source>
</evidence>
<dbReference type="PROSITE" id="PS50263">
    <property type="entry name" value="CN_HYDROLASE"/>
    <property type="match status" value="1"/>
</dbReference>
<name>A0ABR6YZF8_9FIRM</name>
<dbReference type="SUPFAM" id="SSF52402">
    <property type="entry name" value="Adenine nucleotide alpha hydrolases-like"/>
    <property type="match status" value="1"/>
</dbReference>